<sequence>MAKRIFFSLAVGLIVAMIAAAAWDLAQVGRQRAELEDSVLRLHIVAQSDDPADQAVKLAVRDAVVEQYGQQLAQAESREQAQEIAQALLPAMLDTAKQTAARQGSLVPVTGEVGEFSFPAVSYEGYTLPAGEYQAVRIQLGEGAGHNWFCVLYPAVCLDSSTVQDEGMTSQQRDMLTHPEDYEIRFALLDGLMALWNWVTGG</sequence>
<organism evidence="1 2">
    <name type="scientific">Candidatus Egerieicola pullicola</name>
    <dbReference type="NCBI Taxonomy" id="2840775"/>
    <lineage>
        <taxon>Bacteria</taxon>
        <taxon>Bacillati</taxon>
        <taxon>Bacillota</taxon>
        <taxon>Clostridia</taxon>
        <taxon>Eubacteriales</taxon>
        <taxon>Oscillospiraceae</taxon>
        <taxon>Oscillospiraceae incertae sedis</taxon>
        <taxon>Candidatus Egerieicola</taxon>
    </lineage>
</organism>
<proteinExistence type="predicted"/>
<evidence type="ECO:0000313" key="2">
    <source>
        <dbReference type="Proteomes" id="UP000886749"/>
    </source>
</evidence>
<accession>A0A9D1DC16</accession>
<name>A0A9D1DC16_9FIRM</name>
<dbReference type="Pfam" id="PF09551">
    <property type="entry name" value="Spore_II_R"/>
    <property type="match status" value="1"/>
</dbReference>
<dbReference type="InterPro" id="IPR014202">
    <property type="entry name" value="Spore_II_R"/>
</dbReference>
<comment type="caution">
    <text evidence="1">The sequence shown here is derived from an EMBL/GenBank/DDBJ whole genome shotgun (WGS) entry which is preliminary data.</text>
</comment>
<evidence type="ECO:0000313" key="1">
    <source>
        <dbReference type="EMBL" id="HIR40802.1"/>
    </source>
</evidence>
<dbReference type="EMBL" id="DVGY01000075">
    <property type="protein sequence ID" value="HIR40802.1"/>
    <property type="molecule type" value="Genomic_DNA"/>
</dbReference>
<protein>
    <submittedName>
        <fullName evidence="1">Stage II sporulation protein R</fullName>
    </submittedName>
</protein>
<dbReference type="Proteomes" id="UP000886749">
    <property type="component" value="Unassembled WGS sequence"/>
</dbReference>
<reference evidence="1" key="1">
    <citation type="submission" date="2020-10" db="EMBL/GenBank/DDBJ databases">
        <authorList>
            <person name="Gilroy R."/>
        </authorList>
    </citation>
    <scope>NUCLEOTIDE SEQUENCE</scope>
    <source>
        <strain evidence="1">CHK184-25365</strain>
    </source>
</reference>
<gene>
    <name evidence="1" type="ORF">IAB36_03135</name>
</gene>
<dbReference type="AlphaFoldDB" id="A0A9D1DC16"/>
<reference evidence="1" key="2">
    <citation type="journal article" date="2021" name="PeerJ">
        <title>Extensive microbial diversity within the chicken gut microbiome revealed by metagenomics and culture.</title>
        <authorList>
            <person name="Gilroy R."/>
            <person name="Ravi A."/>
            <person name="Getino M."/>
            <person name="Pursley I."/>
            <person name="Horton D.L."/>
            <person name="Alikhan N.F."/>
            <person name="Baker D."/>
            <person name="Gharbi K."/>
            <person name="Hall N."/>
            <person name="Watson M."/>
            <person name="Adriaenssens E.M."/>
            <person name="Foster-Nyarko E."/>
            <person name="Jarju S."/>
            <person name="Secka A."/>
            <person name="Antonio M."/>
            <person name="Oren A."/>
            <person name="Chaudhuri R.R."/>
            <person name="La Ragione R."/>
            <person name="Hildebrand F."/>
            <person name="Pallen M.J."/>
        </authorList>
    </citation>
    <scope>NUCLEOTIDE SEQUENCE</scope>
    <source>
        <strain evidence="1">CHK184-25365</strain>
    </source>
</reference>